<comment type="similarity">
    <text evidence="1">Belongs to the 'phage' integrase family.</text>
</comment>
<dbReference type="Proteomes" id="UP000041827">
    <property type="component" value="Unassembled WGS sequence"/>
</dbReference>
<dbReference type="PANTHER" id="PTHR30629:SF2">
    <property type="entry name" value="PROPHAGE INTEGRASE INTS-RELATED"/>
    <property type="match status" value="1"/>
</dbReference>
<evidence type="ECO:0000259" key="5">
    <source>
        <dbReference type="PROSITE" id="PS51898"/>
    </source>
</evidence>
<dbReference type="GO" id="GO:0003677">
    <property type="term" value="F:DNA binding"/>
    <property type="evidence" value="ECO:0007669"/>
    <property type="project" value="UniProtKB-KW"/>
</dbReference>
<keyword evidence="3" id="KW-0238">DNA-binding</keyword>
<evidence type="ECO:0000256" key="1">
    <source>
        <dbReference type="ARBA" id="ARBA00008857"/>
    </source>
</evidence>
<dbReference type="CDD" id="cd01189">
    <property type="entry name" value="INT_ICEBs1_C_like"/>
    <property type="match status" value="1"/>
</dbReference>
<accession>A0A0T8U5X0</accession>
<dbReference type="InterPro" id="IPR004107">
    <property type="entry name" value="Integrase_SAM-like_N"/>
</dbReference>
<dbReference type="GO" id="GO:0006310">
    <property type="term" value="P:DNA recombination"/>
    <property type="evidence" value="ECO:0007669"/>
    <property type="project" value="UniProtKB-KW"/>
</dbReference>
<keyword evidence="2" id="KW-0229">DNA integration</keyword>
<proteinExistence type="inferred from homology"/>
<dbReference type="EMBL" id="CMJT01000006">
    <property type="protein sequence ID" value="CKA87094.1"/>
    <property type="molecule type" value="Genomic_DNA"/>
</dbReference>
<reference evidence="7" key="1">
    <citation type="submission" date="2015-03" db="EMBL/GenBank/DDBJ databases">
        <authorList>
            <consortium name="Pathogen Informatics"/>
        </authorList>
    </citation>
    <scope>NUCLEOTIDE SEQUENCE [LARGE SCALE GENOMIC DNA]</scope>
    <source>
        <strain evidence="7">SMRU2248</strain>
    </source>
</reference>
<dbReference type="PROSITE" id="PS51898">
    <property type="entry name" value="TYR_RECOMBINASE"/>
    <property type="match status" value="1"/>
</dbReference>
<dbReference type="InterPro" id="IPR013762">
    <property type="entry name" value="Integrase-like_cat_sf"/>
</dbReference>
<feature type="domain" description="Tyr recombinase" evidence="5">
    <location>
        <begin position="169"/>
        <end position="374"/>
    </location>
</feature>
<dbReference type="SUPFAM" id="SSF56349">
    <property type="entry name" value="DNA breaking-rejoining enzymes"/>
    <property type="match status" value="1"/>
</dbReference>
<dbReference type="InterPro" id="IPR028259">
    <property type="entry name" value="AP2-like_int_N"/>
</dbReference>
<dbReference type="PANTHER" id="PTHR30629">
    <property type="entry name" value="PROPHAGE INTEGRASE"/>
    <property type="match status" value="1"/>
</dbReference>
<protein>
    <submittedName>
        <fullName evidence="6">Phage integrase family site specific recombinase</fullName>
    </submittedName>
</protein>
<dbReference type="InterPro" id="IPR050808">
    <property type="entry name" value="Phage_Integrase"/>
</dbReference>
<keyword evidence="4" id="KW-0233">DNA recombination</keyword>
<dbReference type="Pfam" id="PF00589">
    <property type="entry name" value="Phage_integrase"/>
    <property type="match status" value="1"/>
</dbReference>
<dbReference type="GO" id="GO:0015074">
    <property type="term" value="P:DNA integration"/>
    <property type="evidence" value="ECO:0007669"/>
    <property type="project" value="UniProtKB-KW"/>
</dbReference>
<dbReference type="RefSeq" id="WP_050261427.1">
    <property type="nucleotide sequence ID" value="NZ_CMJT01000006.1"/>
</dbReference>
<name>A0A0T8U5X0_9STRE</name>
<dbReference type="InterPro" id="IPR011010">
    <property type="entry name" value="DNA_brk_join_enz"/>
</dbReference>
<dbReference type="Gene3D" id="1.10.150.130">
    <property type="match status" value="1"/>
</dbReference>
<dbReference type="AlphaFoldDB" id="A0A0T8U5X0"/>
<dbReference type="Pfam" id="PF14659">
    <property type="entry name" value="Phage_int_SAM_3"/>
    <property type="match status" value="1"/>
</dbReference>
<evidence type="ECO:0000256" key="3">
    <source>
        <dbReference type="ARBA" id="ARBA00023125"/>
    </source>
</evidence>
<dbReference type="Pfam" id="PF14657">
    <property type="entry name" value="Arm-DNA-bind_4"/>
    <property type="match status" value="1"/>
</dbReference>
<dbReference type="InterPro" id="IPR002104">
    <property type="entry name" value="Integrase_catalytic"/>
</dbReference>
<dbReference type="Gene3D" id="1.10.443.10">
    <property type="entry name" value="Intergrase catalytic core"/>
    <property type="match status" value="1"/>
</dbReference>
<evidence type="ECO:0000313" key="6">
    <source>
        <dbReference type="EMBL" id="CKA87094.1"/>
    </source>
</evidence>
<organism evidence="6 7">
    <name type="scientific">Streptococcus pseudopneumoniae</name>
    <dbReference type="NCBI Taxonomy" id="257758"/>
    <lineage>
        <taxon>Bacteria</taxon>
        <taxon>Bacillati</taxon>
        <taxon>Bacillota</taxon>
        <taxon>Bacilli</taxon>
        <taxon>Lactobacillales</taxon>
        <taxon>Streptococcaceae</taxon>
        <taxon>Streptococcus</taxon>
    </lineage>
</organism>
<evidence type="ECO:0000313" key="7">
    <source>
        <dbReference type="Proteomes" id="UP000041827"/>
    </source>
</evidence>
<gene>
    <name evidence="6" type="primary">Int-Tn_1</name>
    <name evidence="6" type="ORF">ERS021757_00788</name>
</gene>
<sequence>MSIIKYKAKKSKSGYLYKIRIYRVIDGKRKDFFKGGFKSRREARQYEAMIYHKKASGDLSELLRVSERRFDEVFEEWFKTYQNTVERTTSVRTDDLFRIHILPVLGKVKISKITPWQCQDFITEKGQTFRNIKQVKSYTSQVFDFALKMKLITDNPMKQVILPKRERKKSDNFFSVEELHEFLAIIKAEEPYKNYALFRLLAYSGLRKGELYSLRWSDIDFDNQLLSISKNLGRIKGKAVEKSTKNKFSIRQIPLDTETVSILKEWKQKSRKEKGQLSVTPLIDSDYMFTFVGRDGKTEPLYQDYINSVLKRIIRKHGLKKITPHGFRHTHATLMIEVGVDPVNAAKRLGHASSQMTLDTYSHSTVAGEKKAITKFVDYLDSASGLILILIINYFLSAKT</sequence>
<dbReference type="InterPro" id="IPR010998">
    <property type="entry name" value="Integrase_recombinase_N"/>
</dbReference>
<evidence type="ECO:0000256" key="4">
    <source>
        <dbReference type="ARBA" id="ARBA00023172"/>
    </source>
</evidence>
<evidence type="ECO:0000256" key="2">
    <source>
        <dbReference type="ARBA" id="ARBA00022908"/>
    </source>
</evidence>